<accession>A0A6J4QJ13</accession>
<dbReference type="SUPFAM" id="SSF50800">
    <property type="entry name" value="PK beta-barrel domain-like"/>
    <property type="match status" value="1"/>
</dbReference>
<feature type="domain" description="MOSC" evidence="1">
    <location>
        <begin position="11"/>
        <end position="153"/>
    </location>
</feature>
<dbReference type="GO" id="GO:0030151">
    <property type="term" value="F:molybdenum ion binding"/>
    <property type="evidence" value="ECO:0007669"/>
    <property type="project" value="InterPro"/>
</dbReference>
<dbReference type="AlphaFoldDB" id="A0A6J4QJ13"/>
<dbReference type="EMBL" id="CADCUW010000532">
    <property type="protein sequence ID" value="CAA9446290.1"/>
    <property type="molecule type" value="Genomic_DNA"/>
</dbReference>
<gene>
    <name evidence="2" type="ORF">AVDCRST_MAG01-01-4115</name>
</gene>
<dbReference type="Pfam" id="PF03473">
    <property type="entry name" value="MOSC"/>
    <property type="match status" value="1"/>
</dbReference>
<reference evidence="2" key="1">
    <citation type="submission" date="2020-02" db="EMBL/GenBank/DDBJ databases">
        <authorList>
            <person name="Meier V. D."/>
        </authorList>
    </citation>
    <scope>NUCLEOTIDE SEQUENCE</scope>
    <source>
        <strain evidence="2">AVDCRST_MAG01</strain>
    </source>
</reference>
<evidence type="ECO:0000313" key="2">
    <source>
        <dbReference type="EMBL" id="CAA9446290.1"/>
    </source>
</evidence>
<dbReference type="InterPro" id="IPR052716">
    <property type="entry name" value="MOSC_domain"/>
</dbReference>
<dbReference type="GO" id="GO:0003824">
    <property type="term" value="F:catalytic activity"/>
    <property type="evidence" value="ECO:0007669"/>
    <property type="project" value="InterPro"/>
</dbReference>
<dbReference type="InterPro" id="IPR005302">
    <property type="entry name" value="MoCF_Sase_C"/>
</dbReference>
<dbReference type="Gene3D" id="2.40.33.20">
    <property type="entry name" value="PK beta-barrel domain-like"/>
    <property type="match status" value="1"/>
</dbReference>
<protein>
    <submittedName>
        <fullName evidence="2">MOSC domain protein</fullName>
    </submittedName>
</protein>
<name>A0A6J4QJ13_9ACTN</name>
<sequence length="160" mass="17521">MTGFVEGIFLSPAAGAQMEGVRTAAALEGCGLEDDRYCAGTGHWSRFGRVCEVTFVAAEDLDDIERETGVGVKSGEHRRNVVTRGTSLKTLRRGERFRVGDVVFEYRGPRSVCRYIERLTEPGMTQALKGRGGICARVIKGGTVRVGDGIEVLQPREERK</sequence>
<dbReference type="GO" id="GO:0030170">
    <property type="term" value="F:pyridoxal phosphate binding"/>
    <property type="evidence" value="ECO:0007669"/>
    <property type="project" value="InterPro"/>
</dbReference>
<dbReference type="PROSITE" id="PS51340">
    <property type="entry name" value="MOSC"/>
    <property type="match status" value="1"/>
</dbReference>
<dbReference type="PANTHER" id="PTHR36930:SF1">
    <property type="entry name" value="MOSC DOMAIN-CONTAINING PROTEIN"/>
    <property type="match status" value="1"/>
</dbReference>
<organism evidence="2">
    <name type="scientific">uncultured Rubrobacteraceae bacterium</name>
    <dbReference type="NCBI Taxonomy" id="349277"/>
    <lineage>
        <taxon>Bacteria</taxon>
        <taxon>Bacillati</taxon>
        <taxon>Actinomycetota</taxon>
        <taxon>Rubrobacteria</taxon>
        <taxon>Rubrobacterales</taxon>
        <taxon>Rubrobacteraceae</taxon>
        <taxon>environmental samples</taxon>
    </lineage>
</organism>
<evidence type="ECO:0000259" key="1">
    <source>
        <dbReference type="PROSITE" id="PS51340"/>
    </source>
</evidence>
<dbReference type="InterPro" id="IPR011037">
    <property type="entry name" value="Pyrv_Knase-like_insert_dom_sf"/>
</dbReference>
<dbReference type="PANTHER" id="PTHR36930">
    <property type="entry name" value="METAL-SULFUR CLUSTER BIOSYNTHESIS PROTEINS YUAD-RELATED"/>
    <property type="match status" value="1"/>
</dbReference>
<proteinExistence type="predicted"/>